<evidence type="ECO:0000313" key="2">
    <source>
        <dbReference type="EMBL" id="GAA0545707.1"/>
    </source>
</evidence>
<dbReference type="InterPro" id="IPR036278">
    <property type="entry name" value="Sialidase_sf"/>
</dbReference>
<evidence type="ECO:0000313" key="4">
    <source>
        <dbReference type="Proteomes" id="UP000549343"/>
    </source>
</evidence>
<gene>
    <name evidence="3" type="ORF">F4557_000493</name>
    <name evidence="2" type="ORF">GCM10009546_04750</name>
</gene>
<dbReference type="Proteomes" id="UP000549343">
    <property type="component" value="Unassembled WGS sequence"/>
</dbReference>
<protein>
    <submittedName>
        <fullName evidence="3">Uncharacterized protein</fullName>
    </submittedName>
</protein>
<reference evidence="3 4" key="2">
    <citation type="submission" date="2020-08" db="EMBL/GenBank/DDBJ databases">
        <title>Sequencing the genomes of 1000 actinobacteria strains.</title>
        <authorList>
            <person name="Klenk H.-P."/>
        </authorList>
    </citation>
    <scope>NUCLEOTIDE SEQUENCE [LARGE SCALE GENOMIC DNA]</scope>
    <source>
        <strain evidence="3 4">DSM 44772</strain>
    </source>
</reference>
<keyword evidence="5" id="KW-1185">Reference proteome</keyword>
<dbReference type="RefSeq" id="WP_184879162.1">
    <property type="nucleotide sequence ID" value="NZ_BAAAHD010000001.1"/>
</dbReference>
<evidence type="ECO:0000256" key="1">
    <source>
        <dbReference type="SAM" id="SignalP"/>
    </source>
</evidence>
<keyword evidence="1" id="KW-0732">Signal</keyword>
<evidence type="ECO:0000313" key="3">
    <source>
        <dbReference type="EMBL" id="MBB4772075.1"/>
    </source>
</evidence>
<evidence type="ECO:0000313" key="5">
    <source>
        <dbReference type="Proteomes" id="UP001501427"/>
    </source>
</evidence>
<proteinExistence type="predicted"/>
<comment type="caution">
    <text evidence="3">The sequence shown here is derived from an EMBL/GenBank/DDBJ whole genome shotgun (WGS) entry which is preliminary data.</text>
</comment>
<feature type="chain" id="PRO_5030893599" evidence="1">
    <location>
        <begin position="31"/>
        <end position="359"/>
    </location>
</feature>
<dbReference type="SUPFAM" id="SSF50939">
    <property type="entry name" value="Sialidases"/>
    <property type="match status" value="1"/>
</dbReference>
<accession>A0A7W7I7R4</accession>
<dbReference type="EMBL" id="BAAAHD010000001">
    <property type="protein sequence ID" value="GAA0545707.1"/>
    <property type="molecule type" value="Genomic_DNA"/>
</dbReference>
<name>A0A7W7I7R4_9ACTN</name>
<reference evidence="2 5" key="1">
    <citation type="journal article" date="2019" name="Int. J. Syst. Evol. Microbiol.">
        <title>The Global Catalogue of Microorganisms (GCM) 10K type strain sequencing project: providing services to taxonomists for standard genome sequencing and annotation.</title>
        <authorList>
            <consortium name="The Broad Institute Genomics Platform"/>
            <consortium name="The Broad Institute Genome Sequencing Center for Infectious Disease"/>
            <person name="Wu L."/>
            <person name="Ma J."/>
        </authorList>
    </citation>
    <scope>NUCLEOTIDE SEQUENCE [LARGE SCALE GENOMIC DNA]</scope>
    <source>
        <strain evidence="2 5">JCM 10667</strain>
    </source>
</reference>
<dbReference type="AlphaFoldDB" id="A0A7W7I7R4"/>
<sequence>MKSSLLLLRIAAAGLLGAGLVAGPSTAASAAEPAPLQAASTPWLWPRSGLEAVSATGANDVWAVGYQGYQGIDWSVPFWGAGTIHVLPPKPAVVRWTGSSWRTYDPPGGGGDAVLQDVKARTPSDVWVTGTLRPHTQQSAPYLAHWDGTRWQQVQGPDEWCAPRTPAADSTGAWFGCGNDLYRWQDGQWTLQETGRPPNACCVAVTDISVVSDDNAWAAATWGLLKWDGQTWSKVPDFDSGYRFTRVLAASADEVWAVGLHNTGGLTSEQVMFRWDGQTWQEMAPPPGDEAMFRTGDGTMWVLAGYLRQLYRLDGSSWTQVTVPKPDDGRITGATGVPGSPELWVVGKTPNVPLVINNR</sequence>
<reference evidence="2" key="3">
    <citation type="submission" date="2023-12" db="EMBL/GenBank/DDBJ databases">
        <authorList>
            <person name="Sun Q."/>
            <person name="Inoue M."/>
        </authorList>
    </citation>
    <scope>NUCLEOTIDE SEQUENCE</scope>
    <source>
        <strain evidence="2">JCM 10667</strain>
    </source>
</reference>
<feature type="signal peptide" evidence="1">
    <location>
        <begin position="1"/>
        <end position="30"/>
    </location>
</feature>
<dbReference type="EMBL" id="JACHMV010000001">
    <property type="protein sequence ID" value="MBB4772075.1"/>
    <property type="molecule type" value="Genomic_DNA"/>
</dbReference>
<dbReference type="Proteomes" id="UP001501427">
    <property type="component" value="Unassembled WGS sequence"/>
</dbReference>
<organism evidence="3 4">
    <name type="scientific">Actinomadura livida</name>
    <dbReference type="NCBI Taxonomy" id="79909"/>
    <lineage>
        <taxon>Bacteria</taxon>
        <taxon>Bacillati</taxon>
        <taxon>Actinomycetota</taxon>
        <taxon>Actinomycetes</taxon>
        <taxon>Streptosporangiales</taxon>
        <taxon>Thermomonosporaceae</taxon>
        <taxon>Actinomadura</taxon>
    </lineage>
</organism>